<evidence type="ECO:0000313" key="3">
    <source>
        <dbReference type="EMBL" id="SHM61258.1"/>
    </source>
</evidence>
<feature type="domain" description="Glycosyltransferase 2-like" evidence="2">
    <location>
        <begin position="9"/>
        <end position="134"/>
    </location>
</feature>
<dbReference type="Pfam" id="PF00535">
    <property type="entry name" value="Glycos_transf_2"/>
    <property type="match status" value="1"/>
</dbReference>
<accession>A0A1M7K7N9</accession>
<dbReference type="CDD" id="cd00761">
    <property type="entry name" value="Glyco_tranf_GTA_type"/>
    <property type="match status" value="1"/>
</dbReference>
<dbReference type="InterPro" id="IPR029044">
    <property type="entry name" value="Nucleotide-diphossugar_trans"/>
</dbReference>
<keyword evidence="3" id="KW-0808">Transferase</keyword>
<dbReference type="Gene3D" id="3.90.550.10">
    <property type="entry name" value="Spore Coat Polysaccharide Biosynthesis Protein SpsA, Chain A"/>
    <property type="match status" value="1"/>
</dbReference>
<name>A0A1M7K7N9_9BACI</name>
<gene>
    <name evidence="3" type="ORF">SAMN05216179_0606</name>
</gene>
<organism evidence="3 4">
    <name type="scientific">Gracilibacillus kekensis</name>
    <dbReference type="NCBI Taxonomy" id="1027249"/>
    <lineage>
        <taxon>Bacteria</taxon>
        <taxon>Bacillati</taxon>
        <taxon>Bacillota</taxon>
        <taxon>Bacilli</taxon>
        <taxon>Bacillales</taxon>
        <taxon>Bacillaceae</taxon>
        <taxon>Gracilibacillus</taxon>
    </lineage>
</organism>
<dbReference type="FunFam" id="3.90.550.10:FF:000130">
    <property type="entry name" value="Family 2 glycosyl transferase"/>
    <property type="match status" value="1"/>
</dbReference>
<comment type="similarity">
    <text evidence="1">Belongs to the glycosyltransferase 2 family.</text>
</comment>
<dbReference type="InterPro" id="IPR001173">
    <property type="entry name" value="Glyco_trans_2-like"/>
</dbReference>
<sequence>MDNNQPLVSVITPTFNSSDYVVKTIESVQSQSYQNWEMIIIDDCSSDNTVELVKGEISSDPRLKLIQNQENKGAAVSRNSGINLASGRYIAFLDSDDIWSSKKLETQISFMQKNNYFFTFTSYSLIDKDGNKLNKMVRAKDMLNYKNLLSHPGAIGCLTVVLDKHEIQDITMPNIRTRQDFALWLKILKEKYTAYGLDIDLAFYRKVPGSISSNKIKAAKKNWYVYRKIEKLSLIPATWYFLNYAYKAIVKTFLK</sequence>
<dbReference type="OrthoDB" id="9785185at2"/>
<evidence type="ECO:0000256" key="1">
    <source>
        <dbReference type="ARBA" id="ARBA00006739"/>
    </source>
</evidence>
<reference evidence="3 4" key="1">
    <citation type="submission" date="2016-11" db="EMBL/GenBank/DDBJ databases">
        <authorList>
            <person name="Jaros S."/>
            <person name="Januszkiewicz K."/>
            <person name="Wedrychowicz H."/>
        </authorList>
    </citation>
    <scope>NUCLEOTIDE SEQUENCE [LARGE SCALE GENOMIC DNA]</scope>
    <source>
        <strain evidence="3 4">CGMCC 1.10681</strain>
    </source>
</reference>
<dbReference type="EMBL" id="FRCZ01000001">
    <property type="protein sequence ID" value="SHM61258.1"/>
    <property type="molecule type" value="Genomic_DNA"/>
</dbReference>
<evidence type="ECO:0000259" key="2">
    <source>
        <dbReference type="Pfam" id="PF00535"/>
    </source>
</evidence>
<dbReference type="AlphaFoldDB" id="A0A1M7K7N9"/>
<proteinExistence type="inferred from homology"/>
<dbReference type="GO" id="GO:0016758">
    <property type="term" value="F:hexosyltransferase activity"/>
    <property type="evidence" value="ECO:0007669"/>
    <property type="project" value="UniProtKB-ARBA"/>
</dbReference>
<evidence type="ECO:0000313" key="4">
    <source>
        <dbReference type="Proteomes" id="UP000184184"/>
    </source>
</evidence>
<dbReference type="PANTHER" id="PTHR22916:SF3">
    <property type="entry name" value="UDP-GLCNAC:BETAGAL BETA-1,3-N-ACETYLGLUCOSAMINYLTRANSFERASE-LIKE PROTEIN 1"/>
    <property type="match status" value="1"/>
</dbReference>
<dbReference type="PANTHER" id="PTHR22916">
    <property type="entry name" value="GLYCOSYLTRANSFERASE"/>
    <property type="match status" value="1"/>
</dbReference>
<dbReference type="RefSeq" id="WP_073199505.1">
    <property type="nucleotide sequence ID" value="NZ_FRCZ01000001.1"/>
</dbReference>
<dbReference type="Proteomes" id="UP000184184">
    <property type="component" value="Unassembled WGS sequence"/>
</dbReference>
<dbReference type="STRING" id="1027249.SAMN05216179_0606"/>
<dbReference type="SUPFAM" id="SSF53448">
    <property type="entry name" value="Nucleotide-diphospho-sugar transferases"/>
    <property type="match status" value="1"/>
</dbReference>
<keyword evidence="4" id="KW-1185">Reference proteome</keyword>
<protein>
    <submittedName>
        <fullName evidence="3">Teichuronic acid biosynthesis glycosyltransferase TuaG</fullName>
    </submittedName>
</protein>